<reference evidence="1 2" key="1">
    <citation type="journal article" date="2018" name="Sci. Rep.">
        <title>Genomic signatures of local adaptation to the degree of environmental predictability in rotifers.</title>
        <authorList>
            <person name="Franch-Gras L."/>
            <person name="Hahn C."/>
            <person name="Garcia-Roger E.M."/>
            <person name="Carmona M.J."/>
            <person name="Serra M."/>
            <person name="Gomez A."/>
        </authorList>
    </citation>
    <scope>NUCLEOTIDE SEQUENCE [LARGE SCALE GENOMIC DNA]</scope>
    <source>
        <strain evidence="1">HYR1</strain>
    </source>
</reference>
<protein>
    <submittedName>
        <fullName evidence="1">Uncharacterized protein</fullName>
    </submittedName>
</protein>
<comment type="caution">
    <text evidence="1">The sequence shown here is derived from an EMBL/GenBank/DDBJ whole genome shotgun (WGS) entry which is preliminary data.</text>
</comment>
<evidence type="ECO:0000313" key="2">
    <source>
        <dbReference type="Proteomes" id="UP000276133"/>
    </source>
</evidence>
<name>A0A3M7SJY0_BRAPC</name>
<evidence type="ECO:0000313" key="1">
    <source>
        <dbReference type="EMBL" id="RNA36083.1"/>
    </source>
</evidence>
<dbReference type="AlphaFoldDB" id="A0A3M7SJY0"/>
<gene>
    <name evidence="1" type="ORF">BpHYR1_052733</name>
</gene>
<sequence length="65" mass="7880">MSQIIGVFIFRRIGRILIEICDVKKQIFTFSIYVENYLFPAKWGYFLKQISQKLDEFLLKNKYPK</sequence>
<dbReference type="EMBL" id="REGN01001246">
    <property type="protein sequence ID" value="RNA36083.1"/>
    <property type="molecule type" value="Genomic_DNA"/>
</dbReference>
<organism evidence="1 2">
    <name type="scientific">Brachionus plicatilis</name>
    <name type="common">Marine rotifer</name>
    <name type="synonym">Brachionus muelleri</name>
    <dbReference type="NCBI Taxonomy" id="10195"/>
    <lineage>
        <taxon>Eukaryota</taxon>
        <taxon>Metazoa</taxon>
        <taxon>Spiralia</taxon>
        <taxon>Gnathifera</taxon>
        <taxon>Rotifera</taxon>
        <taxon>Eurotatoria</taxon>
        <taxon>Monogononta</taxon>
        <taxon>Pseudotrocha</taxon>
        <taxon>Ploima</taxon>
        <taxon>Brachionidae</taxon>
        <taxon>Brachionus</taxon>
    </lineage>
</organism>
<accession>A0A3M7SJY0</accession>
<keyword evidence="2" id="KW-1185">Reference proteome</keyword>
<proteinExistence type="predicted"/>
<dbReference type="Proteomes" id="UP000276133">
    <property type="component" value="Unassembled WGS sequence"/>
</dbReference>